<keyword evidence="3 5" id="KW-0235">DNA replication</keyword>
<comment type="subcellular location">
    <subcellularLocation>
        <location evidence="1 5">Nucleus</location>
    </subcellularLocation>
</comment>
<evidence type="ECO:0000256" key="1">
    <source>
        <dbReference type="ARBA" id="ARBA00004123"/>
    </source>
</evidence>
<proteinExistence type="inferred from homology"/>
<comment type="subunit">
    <text evidence="5">Component of the GINS complex.</text>
</comment>
<name>A0A1I7XLL5_HETBA</name>
<sequence>MPGNTDSRAGVADKALQLIQQMKQNPDVMPPFNDEVMQECTAKMNELYELNNQCVTKLRLRGERATQEQENLMITRNAALLFIKRCCLAYVYARTERIKSYRWKLGGVLPASIKNNLCESEIEFFHEYCSSLAEFQAGVGENGVNLMLNAHPPKKLFVQVRVLENYGEFETSDGNLVMLRVNSIHSLPRQDCEMLIRQGILEIAN</sequence>
<evidence type="ECO:0000313" key="9">
    <source>
        <dbReference type="WBParaSite" id="Hba_18615"/>
    </source>
</evidence>
<dbReference type="Pfam" id="PF05916">
    <property type="entry name" value="Sld5"/>
    <property type="match status" value="1"/>
</dbReference>
<protein>
    <recommendedName>
        <fullName evidence="5">DNA replication complex GINS protein PSF1</fullName>
    </recommendedName>
</protein>
<feature type="domain" description="GINS subunit" evidence="6">
    <location>
        <begin position="81"/>
        <end position="137"/>
    </location>
</feature>
<evidence type="ECO:0000256" key="5">
    <source>
        <dbReference type="RuleBase" id="RU368085"/>
    </source>
</evidence>
<dbReference type="PANTHER" id="PTHR12914">
    <property type="entry name" value="PARTNER OF SLD5"/>
    <property type="match status" value="1"/>
</dbReference>
<evidence type="ECO:0000259" key="7">
    <source>
        <dbReference type="Pfam" id="PF24997"/>
    </source>
</evidence>
<comment type="function">
    <text evidence="5">Required for correct functioning of the GINS complex, a complex that plays an essential role in the initiation of DNA replication, and progression of DNA replication forks. GINS complex seems to bind preferentially to single-stranded DNA.</text>
</comment>
<keyword evidence="4 5" id="KW-0539">Nucleus</keyword>
<organism evidence="8 9">
    <name type="scientific">Heterorhabditis bacteriophora</name>
    <name type="common">Entomopathogenic nematode worm</name>
    <dbReference type="NCBI Taxonomy" id="37862"/>
    <lineage>
        <taxon>Eukaryota</taxon>
        <taxon>Metazoa</taxon>
        <taxon>Ecdysozoa</taxon>
        <taxon>Nematoda</taxon>
        <taxon>Chromadorea</taxon>
        <taxon>Rhabditida</taxon>
        <taxon>Rhabditina</taxon>
        <taxon>Rhabditomorpha</taxon>
        <taxon>Strongyloidea</taxon>
        <taxon>Heterorhabditidae</taxon>
        <taxon>Heterorhabditis</taxon>
    </lineage>
</organism>
<dbReference type="GO" id="GO:1902983">
    <property type="term" value="P:DNA strand elongation involved in mitotic DNA replication"/>
    <property type="evidence" value="ECO:0007669"/>
    <property type="project" value="TreeGrafter"/>
</dbReference>
<dbReference type="InterPro" id="IPR021151">
    <property type="entry name" value="GINS_A"/>
</dbReference>
<dbReference type="Gene3D" id="1.20.58.1030">
    <property type="match status" value="1"/>
</dbReference>
<accession>A0A1I7XLL5</accession>
<dbReference type="PANTHER" id="PTHR12914:SF2">
    <property type="entry name" value="DNA REPLICATION COMPLEX GINS PROTEIN PSF1"/>
    <property type="match status" value="1"/>
</dbReference>
<comment type="similarity">
    <text evidence="2 5">Belongs to the GINS1/PSF1 family.</text>
</comment>
<dbReference type="Proteomes" id="UP000095283">
    <property type="component" value="Unplaced"/>
</dbReference>
<dbReference type="InterPro" id="IPR056783">
    <property type="entry name" value="PSF1_C"/>
</dbReference>
<feature type="domain" description="DNA replication complex GINS protein PSF1 C-terminal" evidence="7">
    <location>
        <begin position="154"/>
        <end position="202"/>
    </location>
</feature>
<dbReference type="GO" id="GO:0000811">
    <property type="term" value="C:GINS complex"/>
    <property type="evidence" value="ECO:0007669"/>
    <property type="project" value="UniProtKB-UniRule"/>
</dbReference>
<reference evidence="9" key="1">
    <citation type="submission" date="2016-11" db="UniProtKB">
        <authorList>
            <consortium name="WormBaseParasite"/>
        </authorList>
    </citation>
    <scope>IDENTIFICATION</scope>
</reference>
<evidence type="ECO:0000256" key="4">
    <source>
        <dbReference type="ARBA" id="ARBA00023242"/>
    </source>
</evidence>
<dbReference type="InterPro" id="IPR036224">
    <property type="entry name" value="GINS_bundle-like_dom_sf"/>
</dbReference>
<dbReference type="CDD" id="cd21696">
    <property type="entry name" value="GINS_B_Psf1"/>
    <property type="match status" value="1"/>
</dbReference>
<dbReference type="InterPro" id="IPR005339">
    <property type="entry name" value="GINS_Psf1"/>
</dbReference>
<evidence type="ECO:0000256" key="2">
    <source>
        <dbReference type="ARBA" id="ARBA00006677"/>
    </source>
</evidence>
<evidence type="ECO:0000259" key="6">
    <source>
        <dbReference type="Pfam" id="PF05916"/>
    </source>
</evidence>
<evidence type="ECO:0000313" key="8">
    <source>
        <dbReference type="Proteomes" id="UP000095283"/>
    </source>
</evidence>
<dbReference type="SUPFAM" id="SSF158573">
    <property type="entry name" value="GINS helical bundle-like"/>
    <property type="match status" value="1"/>
</dbReference>
<dbReference type="CDD" id="cd11710">
    <property type="entry name" value="GINS_A_psf1"/>
    <property type="match status" value="1"/>
</dbReference>
<dbReference type="AlphaFoldDB" id="A0A1I7XLL5"/>
<dbReference type="WBParaSite" id="Hba_18615">
    <property type="protein sequence ID" value="Hba_18615"/>
    <property type="gene ID" value="Hba_18615"/>
</dbReference>
<evidence type="ECO:0000256" key="3">
    <source>
        <dbReference type="ARBA" id="ARBA00022705"/>
    </source>
</evidence>
<keyword evidence="8" id="KW-1185">Reference proteome</keyword>
<dbReference type="Pfam" id="PF24997">
    <property type="entry name" value="PSF1_C"/>
    <property type="match status" value="1"/>
</dbReference>